<dbReference type="Pfam" id="PF23598">
    <property type="entry name" value="LRR_14"/>
    <property type="match status" value="1"/>
</dbReference>
<evidence type="ECO:0000313" key="8">
    <source>
        <dbReference type="EMBL" id="KAG5596454.1"/>
    </source>
</evidence>
<dbReference type="InterPro" id="IPR036388">
    <property type="entry name" value="WH-like_DNA-bd_sf"/>
</dbReference>
<evidence type="ECO:0000256" key="1">
    <source>
        <dbReference type="ARBA" id="ARBA00008894"/>
    </source>
</evidence>
<dbReference type="PRINTS" id="PR00364">
    <property type="entry name" value="DISEASERSIST"/>
</dbReference>
<dbReference type="InterPro" id="IPR027417">
    <property type="entry name" value="P-loop_NTPase"/>
</dbReference>
<evidence type="ECO:0000256" key="5">
    <source>
        <dbReference type="ARBA" id="ARBA00022840"/>
    </source>
</evidence>
<dbReference type="GO" id="GO:0006952">
    <property type="term" value="P:defense response"/>
    <property type="evidence" value="ECO:0007669"/>
    <property type="project" value="UniProtKB-KW"/>
</dbReference>
<dbReference type="InterPro" id="IPR050905">
    <property type="entry name" value="Plant_NBS-LRR"/>
</dbReference>
<feature type="domain" description="Disease resistance R13L4/SHOC-2-like LRR" evidence="7">
    <location>
        <begin position="557"/>
        <end position="667"/>
    </location>
</feature>
<comment type="caution">
    <text evidence="8">The sequence shown here is derived from an EMBL/GenBank/DDBJ whole genome shotgun (WGS) entry which is preliminary data.</text>
</comment>
<dbReference type="OrthoDB" id="1898799at2759"/>
<keyword evidence="5" id="KW-0067">ATP-binding</keyword>
<dbReference type="Pfam" id="PF00931">
    <property type="entry name" value="NB-ARC"/>
    <property type="match status" value="1"/>
</dbReference>
<keyword evidence="2" id="KW-0433">Leucine-rich repeat</keyword>
<keyword evidence="5" id="KW-0547">Nucleotide-binding</keyword>
<comment type="similarity">
    <text evidence="1">Belongs to the disease resistance NB-LRR family.</text>
</comment>
<feature type="domain" description="NB-ARC" evidence="6">
    <location>
        <begin position="164"/>
        <end position="294"/>
    </location>
</feature>
<dbReference type="InterPro" id="IPR055414">
    <property type="entry name" value="LRR_R13L4/SHOC2-like"/>
</dbReference>
<organism evidence="8 9">
    <name type="scientific">Solanum commersonii</name>
    <name type="common">Commerson's wild potato</name>
    <name type="synonym">Commerson's nightshade</name>
    <dbReference type="NCBI Taxonomy" id="4109"/>
    <lineage>
        <taxon>Eukaryota</taxon>
        <taxon>Viridiplantae</taxon>
        <taxon>Streptophyta</taxon>
        <taxon>Embryophyta</taxon>
        <taxon>Tracheophyta</taxon>
        <taxon>Spermatophyta</taxon>
        <taxon>Magnoliopsida</taxon>
        <taxon>eudicotyledons</taxon>
        <taxon>Gunneridae</taxon>
        <taxon>Pentapetalae</taxon>
        <taxon>asterids</taxon>
        <taxon>lamiids</taxon>
        <taxon>Solanales</taxon>
        <taxon>Solanaceae</taxon>
        <taxon>Solanoideae</taxon>
        <taxon>Solaneae</taxon>
        <taxon>Solanum</taxon>
    </lineage>
</organism>
<evidence type="ECO:0000256" key="2">
    <source>
        <dbReference type="ARBA" id="ARBA00022614"/>
    </source>
</evidence>
<reference evidence="8 9" key="1">
    <citation type="submission" date="2020-09" db="EMBL/GenBank/DDBJ databases">
        <title>De no assembly of potato wild relative species, Solanum commersonii.</title>
        <authorList>
            <person name="Cho K."/>
        </authorList>
    </citation>
    <scope>NUCLEOTIDE SEQUENCE [LARGE SCALE GENOMIC DNA]</scope>
    <source>
        <strain evidence="8">LZ3.2</strain>
        <tissue evidence="8">Leaf</tissue>
    </source>
</reference>
<dbReference type="Gene3D" id="1.10.10.10">
    <property type="entry name" value="Winged helix-like DNA-binding domain superfamily/Winged helix DNA-binding domain"/>
    <property type="match status" value="1"/>
</dbReference>
<dbReference type="SUPFAM" id="SSF52058">
    <property type="entry name" value="L domain-like"/>
    <property type="match status" value="1"/>
</dbReference>
<dbReference type="GO" id="GO:0043531">
    <property type="term" value="F:ADP binding"/>
    <property type="evidence" value="ECO:0007669"/>
    <property type="project" value="InterPro"/>
</dbReference>
<protein>
    <recommendedName>
        <fullName evidence="10">NB-ARC domain-containing protein</fullName>
    </recommendedName>
</protein>
<evidence type="ECO:0000313" key="9">
    <source>
        <dbReference type="Proteomes" id="UP000824120"/>
    </source>
</evidence>
<evidence type="ECO:0000259" key="6">
    <source>
        <dbReference type="Pfam" id="PF00931"/>
    </source>
</evidence>
<dbReference type="Proteomes" id="UP000824120">
    <property type="component" value="Chromosome 7"/>
</dbReference>
<dbReference type="Gene3D" id="3.40.50.300">
    <property type="entry name" value="P-loop containing nucleotide triphosphate hydrolases"/>
    <property type="match status" value="1"/>
</dbReference>
<name>A0A9J5YBV3_SOLCO</name>
<keyword evidence="9" id="KW-1185">Reference proteome</keyword>
<dbReference type="InterPro" id="IPR032675">
    <property type="entry name" value="LRR_dom_sf"/>
</dbReference>
<dbReference type="Gene3D" id="3.80.10.10">
    <property type="entry name" value="Ribonuclease Inhibitor"/>
    <property type="match status" value="1"/>
</dbReference>
<dbReference type="GO" id="GO:0005524">
    <property type="term" value="F:ATP binding"/>
    <property type="evidence" value="ECO:0007669"/>
    <property type="project" value="UniProtKB-KW"/>
</dbReference>
<evidence type="ECO:0008006" key="10">
    <source>
        <dbReference type="Google" id="ProtNLM"/>
    </source>
</evidence>
<sequence length="683" mass="77788">MEILSMFMGKVTNCLMQPVTRGIGYIFNYKSNIRSMDNESQKLEKIKSGVQQRAEAARRNLQVISPNNEAWLTSVDTTTADVEAVTRGRIEVESGCFYGWCPNLKSRYSLSRRSKRIKLAVISLQIEGNNHVNFSYPAPLEVEIEAIPRNSCEEEFDSRKLKEEEVMEALRDEEVTIIGICGMGGIGKTTLAEKIRQRAKQETLFDEVIMVTVGQKPNFKRIQDEIARGVGLTLTDDNLWSCGDQLHARLMGQDSILIILDDVWEVLNLNKLGISSGSNHNCQCKVNLTTRLRNEAWFLFRQKAGNSVDDLSLNHIAKNVVKECMGLPLAIITVAGALKNKRKPSWEDALVQLQRSAPKNIPGVLTYVYQPLKLSYDHLESDEVRYFFLFCCLFEEDRDIWPEELLRYGMGLSMFSEIKNIVEARKRVCHLLETLKDSFLLSEGSPGGYAKMHDVVRDVAIFIASEGKHIFMVSHDVNSEEFPRRTSYEPYSHMSIVTKGFNDLPKPIFCPRLQFLMLKFVETPNKLQHDYFIGMSKLNVLTLRRDRYKDSIFPFPSSVQRLSNLRSLSLINLRLDDISVIGGLATLEVLSIRDSHLKELPMEIGNLVNLIIFEFWNEQGELIRISPGILSRLVRLEELHMVGVERCSYSTLRELESLFELTSLTLFSCSGDVIYSNLVLPPS</sequence>
<dbReference type="EMBL" id="JACXVP010000007">
    <property type="protein sequence ID" value="KAG5596454.1"/>
    <property type="molecule type" value="Genomic_DNA"/>
</dbReference>
<dbReference type="SUPFAM" id="SSF52540">
    <property type="entry name" value="P-loop containing nucleoside triphosphate hydrolases"/>
    <property type="match status" value="1"/>
</dbReference>
<proteinExistence type="inferred from homology"/>
<evidence type="ECO:0000256" key="3">
    <source>
        <dbReference type="ARBA" id="ARBA00022737"/>
    </source>
</evidence>
<accession>A0A9J5YBV3</accession>
<dbReference type="PANTHER" id="PTHR33463">
    <property type="entry name" value="NB-ARC DOMAIN-CONTAINING PROTEIN-RELATED"/>
    <property type="match status" value="1"/>
</dbReference>
<dbReference type="InterPro" id="IPR042197">
    <property type="entry name" value="Apaf_helical"/>
</dbReference>
<dbReference type="InterPro" id="IPR002182">
    <property type="entry name" value="NB-ARC"/>
</dbReference>
<dbReference type="Gene3D" id="1.10.8.430">
    <property type="entry name" value="Helical domain of apoptotic protease-activating factors"/>
    <property type="match status" value="1"/>
</dbReference>
<evidence type="ECO:0000256" key="4">
    <source>
        <dbReference type="ARBA" id="ARBA00022821"/>
    </source>
</evidence>
<evidence type="ECO:0000259" key="7">
    <source>
        <dbReference type="Pfam" id="PF23598"/>
    </source>
</evidence>
<dbReference type="AlphaFoldDB" id="A0A9J5YBV3"/>
<keyword evidence="3" id="KW-0677">Repeat</keyword>
<gene>
    <name evidence="8" type="ORF">H5410_037686</name>
</gene>
<keyword evidence="4" id="KW-0611">Plant defense</keyword>
<dbReference type="PANTHER" id="PTHR33463:SF198">
    <property type="entry name" value="RPP4C3"/>
    <property type="match status" value="1"/>
</dbReference>